<feature type="transmembrane region" description="Helical" evidence="1">
    <location>
        <begin position="93"/>
        <end position="114"/>
    </location>
</feature>
<protein>
    <recommendedName>
        <fullName evidence="4">Ceramidase</fullName>
    </recommendedName>
</protein>
<keyword evidence="1" id="KW-0812">Transmembrane</keyword>
<dbReference type="EMBL" id="BRYA01001055">
    <property type="protein sequence ID" value="GMI38276.1"/>
    <property type="molecule type" value="Genomic_DNA"/>
</dbReference>
<feature type="transmembrane region" description="Helical" evidence="1">
    <location>
        <begin position="299"/>
        <end position="318"/>
    </location>
</feature>
<feature type="transmembrane region" description="Helical" evidence="1">
    <location>
        <begin position="227"/>
        <end position="249"/>
    </location>
</feature>
<feature type="transmembrane region" description="Helical" evidence="1">
    <location>
        <begin position="164"/>
        <end position="182"/>
    </location>
</feature>
<feature type="transmembrane region" description="Helical" evidence="1">
    <location>
        <begin position="261"/>
        <end position="279"/>
    </location>
</feature>
<keyword evidence="1" id="KW-1133">Transmembrane helix</keyword>
<evidence type="ECO:0000256" key="1">
    <source>
        <dbReference type="SAM" id="Phobius"/>
    </source>
</evidence>
<reference evidence="3" key="1">
    <citation type="journal article" date="2023" name="Commun. Biol.">
        <title>Genome analysis of Parmales, the sister group of diatoms, reveals the evolutionary specialization of diatoms from phago-mixotrophs to photoautotrophs.</title>
        <authorList>
            <person name="Ban H."/>
            <person name="Sato S."/>
            <person name="Yoshikawa S."/>
            <person name="Yamada K."/>
            <person name="Nakamura Y."/>
            <person name="Ichinomiya M."/>
            <person name="Sato N."/>
            <person name="Blanc-Mathieu R."/>
            <person name="Endo H."/>
            <person name="Kuwata A."/>
            <person name="Ogata H."/>
        </authorList>
    </citation>
    <scope>NUCLEOTIDE SEQUENCE [LARGE SCALE GENOMIC DNA]</scope>
</reference>
<dbReference type="AlphaFoldDB" id="A0A9W7G9R8"/>
<proteinExistence type="predicted"/>
<keyword evidence="3" id="KW-1185">Reference proteome</keyword>
<name>A0A9W7G9R8_9STRA</name>
<sequence length="367" mass="41253">MCNPFLRMKSYLRSHAYHHFLLISIVTLIIIVVPLAINASFDGTNVWGGATEALICAPDQTNGCSALIFEEHYCEPIQWGKFLRTPYNAMSNMAFVVSAMVTLSTVSLHCRWMEHQRPMLVPQNHLQRYNLLNKMYALLLALGGIGSFVCHSAVTYFSAQLDRAGIWMILTPVLAMSLLRWVPMEWGETKGKGWFYPGWLAFWYVLLPGGLSAFHLVDPTNSLATPLLYVGIPIIIGFCIILATLRFFLGKCDYVHESRSNYKLAAAAIVTAGVAFLLQKPERVGACDADSRLVYKLTHAYWHILISVACFFNHRFCFFERLHIPEFGEKGGINTSDEDSNDLEMLRVSVEEEGNTAISVKSLDVII</sequence>
<comment type="caution">
    <text evidence="2">The sequence shown here is derived from an EMBL/GenBank/DDBJ whole genome shotgun (WGS) entry which is preliminary data.</text>
</comment>
<dbReference type="Proteomes" id="UP001165065">
    <property type="component" value="Unassembled WGS sequence"/>
</dbReference>
<organism evidence="2 3">
    <name type="scientific">Triparma columacea</name>
    <dbReference type="NCBI Taxonomy" id="722753"/>
    <lineage>
        <taxon>Eukaryota</taxon>
        <taxon>Sar</taxon>
        <taxon>Stramenopiles</taxon>
        <taxon>Ochrophyta</taxon>
        <taxon>Bolidophyceae</taxon>
        <taxon>Parmales</taxon>
        <taxon>Triparmaceae</taxon>
        <taxon>Triparma</taxon>
    </lineage>
</organism>
<evidence type="ECO:0008006" key="4">
    <source>
        <dbReference type="Google" id="ProtNLM"/>
    </source>
</evidence>
<dbReference type="OrthoDB" id="192684at2759"/>
<evidence type="ECO:0000313" key="2">
    <source>
        <dbReference type="EMBL" id="GMI38276.1"/>
    </source>
</evidence>
<feature type="transmembrane region" description="Helical" evidence="1">
    <location>
        <begin position="20"/>
        <end position="37"/>
    </location>
</feature>
<feature type="transmembrane region" description="Helical" evidence="1">
    <location>
        <begin position="135"/>
        <end position="158"/>
    </location>
</feature>
<keyword evidence="1" id="KW-0472">Membrane</keyword>
<evidence type="ECO:0000313" key="3">
    <source>
        <dbReference type="Proteomes" id="UP001165065"/>
    </source>
</evidence>
<feature type="transmembrane region" description="Helical" evidence="1">
    <location>
        <begin position="194"/>
        <end position="215"/>
    </location>
</feature>
<gene>
    <name evidence="2" type="ORF">TrCOL_g815</name>
</gene>
<accession>A0A9W7G9R8</accession>